<protein>
    <submittedName>
        <fullName evidence="2">Uncharacterized protein</fullName>
    </submittedName>
</protein>
<dbReference type="AlphaFoldDB" id="A0A923MRI7"/>
<gene>
    <name evidence="2" type="ORF">H8N03_13130</name>
</gene>
<feature type="compositionally biased region" description="Low complexity" evidence="1">
    <location>
        <begin position="22"/>
        <end position="33"/>
    </location>
</feature>
<dbReference type="RefSeq" id="WP_187076643.1">
    <property type="nucleotide sequence ID" value="NZ_JACORT010000005.1"/>
</dbReference>
<proteinExistence type="predicted"/>
<dbReference type="Proteomes" id="UP000608513">
    <property type="component" value="Unassembled WGS sequence"/>
</dbReference>
<evidence type="ECO:0000256" key="1">
    <source>
        <dbReference type="SAM" id="MobiDB-lite"/>
    </source>
</evidence>
<comment type="caution">
    <text evidence="2">The sequence shown here is derived from an EMBL/GenBank/DDBJ whole genome shotgun (WGS) entry which is preliminary data.</text>
</comment>
<organism evidence="2 3">
    <name type="scientific">Ramlibacter cellulosilyticus</name>
    <dbReference type="NCBI Taxonomy" id="2764187"/>
    <lineage>
        <taxon>Bacteria</taxon>
        <taxon>Pseudomonadati</taxon>
        <taxon>Pseudomonadota</taxon>
        <taxon>Betaproteobacteria</taxon>
        <taxon>Burkholderiales</taxon>
        <taxon>Comamonadaceae</taxon>
        <taxon>Ramlibacter</taxon>
    </lineage>
</organism>
<dbReference type="EMBL" id="JACORT010000005">
    <property type="protein sequence ID" value="MBC5783893.1"/>
    <property type="molecule type" value="Genomic_DNA"/>
</dbReference>
<accession>A0A923MRI7</accession>
<reference evidence="2" key="1">
    <citation type="submission" date="2020-08" db="EMBL/GenBank/DDBJ databases">
        <title>Ramlibacter sp. USB13 16S ribosomal RNA gene genome sequencing and assembly.</title>
        <authorList>
            <person name="Kang M."/>
        </authorList>
    </citation>
    <scope>NUCLEOTIDE SEQUENCE</scope>
    <source>
        <strain evidence="2">USB13</strain>
    </source>
</reference>
<feature type="region of interest" description="Disordered" evidence="1">
    <location>
        <begin position="1"/>
        <end position="67"/>
    </location>
</feature>
<evidence type="ECO:0000313" key="2">
    <source>
        <dbReference type="EMBL" id="MBC5783893.1"/>
    </source>
</evidence>
<name>A0A923MRI7_9BURK</name>
<sequence>MSQQQEQLLPEDGQSPPKEEVQQQQQQPQSGPEGHAGQGSDSAMKQMRIWEQRRASNSGGKRRHGPN</sequence>
<evidence type="ECO:0000313" key="3">
    <source>
        <dbReference type="Proteomes" id="UP000608513"/>
    </source>
</evidence>
<keyword evidence="3" id="KW-1185">Reference proteome</keyword>